<evidence type="ECO:0000313" key="2">
    <source>
        <dbReference type="EMBL" id="PTR95274.1"/>
    </source>
</evidence>
<dbReference type="EMBL" id="QAGV01000007">
    <property type="protein sequence ID" value="PTR95274.1"/>
    <property type="molecule type" value="Genomic_DNA"/>
</dbReference>
<protein>
    <submittedName>
        <fullName evidence="2">Uncharacterized protein</fullName>
    </submittedName>
</protein>
<feature type="transmembrane region" description="Helical" evidence="1">
    <location>
        <begin position="91"/>
        <end position="110"/>
    </location>
</feature>
<sequence>MKKYNYYFVIEFFLIIIAIVYNVNLYNFNKKLNDNLGENTSLIIRSFKMFSFEDGKAFNYLFGAILIILFASIIIASGWIKYFKYNISELLLINIICTFFNITIIIFTLVLINNPILWGFLVLCGVGSYIFFIMGV</sequence>
<keyword evidence="1" id="KW-0812">Transmembrane</keyword>
<keyword evidence="1" id="KW-0472">Membrane</keyword>
<name>A0ABD6XEL9_9LACO</name>
<organism evidence="2 3">
    <name type="scientific">Ligilactobacillus salivarius</name>
    <dbReference type="NCBI Taxonomy" id="1624"/>
    <lineage>
        <taxon>Bacteria</taxon>
        <taxon>Bacillati</taxon>
        <taxon>Bacillota</taxon>
        <taxon>Bacilli</taxon>
        <taxon>Lactobacillales</taxon>
        <taxon>Lactobacillaceae</taxon>
        <taxon>Ligilactobacillus</taxon>
    </lineage>
</organism>
<evidence type="ECO:0000313" key="3">
    <source>
        <dbReference type="Proteomes" id="UP000244552"/>
    </source>
</evidence>
<feature type="transmembrane region" description="Helical" evidence="1">
    <location>
        <begin position="7"/>
        <end position="26"/>
    </location>
</feature>
<comment type="caution">
    <text evidence="2">The sequence shown here is derived from an EMBL/GenBank/DDBJ whole genome shotgun (WGS) entry which is preliminary data.</text>
</comment>
<feature type="transmembrane region" description="Helical" evidence="1">
    <location>
        <begin position="116"/>
        <end position="134"/>
    </location>
</feature>
<accession>A0ABD6XEL9</accession>
<gene>
    <name evidence="2" type="ORF">DBP89_06545</name>
</gene>
<keyword evidence="1" id="KW-1133">Transmembrane helix</keyword>
<proteinExistence type="predicted"/>
<feature type="transmembrane region" description="Helical" evidence="1">
    <location>
        <begin position="57"/>
        <end position="79"/>
    </location>
</feature>
<dbReference type="RefSeq" id="WP_003699061.1">
    <property type="nucleotide sequence ID" value="NZ_CBCRTQ010000024.1"/>
</dbReference>
<reference evidence="2 3" key="1">
    <citation type="journal article" date="2018" name="Genome Announc.">
        <title>Fifty-Six Draft Genome Sequences of 10 Lactobacillus Species from 22 Commercial Dietary Supplements.</title>
        <authorList>
            <person name="Gangiredla J."/>
            <person name="Barnaba T.J."/>
            <person name="Mammel M.K."/>
            <person name="Lacher D.W."/>
            <person name="Elkins C.A."/>
            <person name="Lampel K.A."/>
            <person name="Whitehouse C.A."/>
            <person name="Tartera C."/>
        </authorList>
    </citation>
    <scope>NUCLEOTIDE SEQUENCE [LARGE SCALE GENOMIC DNA]</scope>
    <source>
        <strain evidence="2 3">DS11_12</strain>
    </source>
</reference>
<dbReference type="AlphaFoldDB" id="A0ABD6XEL9"/>
<evidence type="ECO:0000256" key="1">
    <source>
        <dbReference type="SAM" id="Phobius"/>
    </source>
</evidence>
<dbReference type="Proteomes" id="UP000244552">
    <property type="component" value="Unassembled WGS sequence"/>
</dbReference>